<proteinExistence type="predicted"/>
<organism evidence="1 2">
    <name type="scientific">Scutellospora calospora</name>
    <dbReference type="NCBI Taxonomy" id="85575"/>
    <lineage>
        <taxon>Eukaryota</taxon>
        <taxon>Fungi</taxon>
        <taxon>Fungi incertae sedis</taxon>
        <taxon>Mucoromycota</taxon>
        <taxon>Glomeromycotina</taxon>
        <taxon>Glomeromycetes</taxon>
        <taxon>Diversisporales</taxon>
        <taxon>Gigasporaceae</taxon>
        <taxon>Scutellospora</taxon>
    </lineage>
</organism>
<comment type="caution">
    <text evidence="1">The sequence shown here is derived from an EMBL/GenBank/DDBJ whole genome shotgun (WGS) entry which is preliminary data.</text>
</comment>
<evidence type="ECO:0000313" key="1">
    <source>
        <dbReference type="EMBL" id="CAG8506813.1"/>
    </source>
</evidence>
<feature type="non-terminal residue" evidence="1">
    <location>
        <position position="386"/>
    </location>
</feature>
<protein>
    <submittedName>
        <fullName evidence="1">8729_t:CDS:1</fullName>
    </submittedName>
</protein>
<evidence type="ECO:0000313" key="2">
    <source>
        <dbReference type="Proteomes" id="UP000789860"/>
    </source>
</evidence>
<accession>A0ACA9L3L1</accession>
<sequence length="386" mass="45536">MPPLPCILDKYIIKTNEKINKNNTKKCPNFVAETTPEERKEVFKLCEVSTKENNETISSTSYSSTSNIIRSSFFGPIDNYIVRTLSSQDMKKFHQLILWLTVSCGWALHWVNKPEATELFEFLNPFLKLPDRHLLGERILNETTRESDKATFAMLRKVNLSFLHYIDVRYLETSRTGTDRKLKREIYEIISSANFWTNIHYVFDILKPYCIILNKLQSDKARLHQPEKALRMSKLHADITYNHRKQPDLAIDQMHTYNDIFEQQSTDIDPVEQTNIEISTLVSENKLSFSEDVEIEESSENVEMEEIDEFSDEEFDNELTDDEENFDTFLQEWLNMLEEERLRFEEEYMEGEYVDEDEFSINNIVHPAIDANAKWELATLFKELEL</sequence>
<name>A0ACA9L3L1_9GLOM</name>
<dbReference type="Proteomes" id="UP000789860">
    <property type="component" value="Unassembled WGS sequence"/>
</dbReference>
<dbReference type="EMBL" id="CAJVPM010003871">
    <property type="protein sequence ID" value="CAG8506813.1"/>
    <property type="molecule type" value="Genomic_DNA"/>
</dbReference>
<keyword evidence="2" id="KW-1185">Reference proteome</keyword>
<reference evidence="1" key="1">
    <citation type="submission" date="2021-06" db="EMBL/GenBank/DDBJ databases">
        <authorList>
            <person name="Kallberg Y."/>
            <person name="Tangrot J."/>
            <person name="Rosling A."/>
        </authorList>
    </citation>
    <scope>NUCLEOTIDE SEQUENCE</scope>
    <source>
        <strain evidence="1">AU212A</strain>
    </source>
</reference>
<gene>
    <name evidence="1" type="ORF">SCALOS_LOCUS3486</name>
</gene>
<feature type="non-terminal residue" evidence="1">
    <location>
        <position position="1"/>
    </location>
</feature>